<dbReference type="EMBL" id="VXKE01000020">
    <property type="protein sequence ID" value="KAA8708162.1"/>
    <property type="molecule type" value="Genomic_DNA"/>
</dbReference>
<sequence length="268" mass="30722">MWLSKRAKPKNTKTQGEKMSAQPKKWEEYTHEERKESFNNYAKYNIIQAIKSKSAPWLEAKNAKELQHTRPFNAQTGRPYEGLNAILLESKQKELGYENGSWITAKQANFLGAKLTGEQLKQMQGVKISYIKTKEATKVLDKKGNPKTKPQVDKNGNTKINPKTNKPYYDFVYDIKELPAPILETTTLYHTSQIPSLDKSRLKELDLSLNEPKDITTNYLKGIGLTEHTQKQISNYLQAQAGLEQYRPLPKPQPDISHNKSQESAMQR</sequence>
<evidence type="ECO:0000259" key="2">
    <source>
        <dbReference type="Pfam" id="PF08401"/>
    </source>
</evidence>
<accession>A0A5M9QKK0</accession>
<evidence type="ECO:0000313" key="4">
    <source>
        <dbReference type="Proteomes" id="UP000323707"/>
    </source>
</evidence>
<protein>
    <submittedName>
        <fullName evidence="3">DUF1738 domain-containing protein</fullName>
    </submittedName>
</protein>
<name>A0A5M9QKK0_9HELI</name>
<dbReference type="AlphaFoldDB" id="A0A5M9QKK0"/>
<reference evidence="3 4" key="1">
    <citation type="submission" date="2019-09" db="EMBL/GenBank/DDBJ databases">
        <title>Draft genome sequence of various Type strains from the CCUG.</title>
        <authorList>
            <person name="Pineiro-Iglesias B."/>
            <person name="Tunovic T."/>
            <person name="Unosson C."/>
            <person name="Inganas E."/>
            <person name="Ohlen M."/>
            <person name="Cardew S."/>
            <person name="Jensie-Markopoulos S."/>
            <person name="Salva-Serra F."/>
            <person name="Jaen-Luchoro D."/>
            <person name="Karlsson R."/>
            <person name="Svensson-Stadler L."/>
            <person name="Chun J."/>
            <person name="Moore E."/>
        </authorList>
    </citation>
    <scope>NUCLEOTIDE SEQUENCE [LARGE SCALE GENOMIC DNA]</scope>
    <source>
        <strain evidence="3 4">CCUG 32756T</strain>
    </source>
</reference>
<feature type="domain" description="N-terminal" evidence="2">
    <location>
        <begin position="45"/>
        <end position="147"/>
    </location>
</feature>
<dbReference type="Pfam" id="PF08401">
    <property type="entry name" value="ArdcN"/>
    <property type="match status" value="1"/>
</dbReference>
<dbReference type="Proteomes" id="UP000323707">
    <property type="component" value="Unassembled WGS sequence"/>
</dbReference>
<gene>
    <name evidence="3" type="ORF">F4V45_06900</name>
</gene>
<feature type="region of interest" description="Disordered" evidence="1">
    <location>
        <begin position="1"/>
        <end position="31"/>
    </location>
</feature>
<organism evidence="3 4">
    <name type="scientific">Helicobacter canis</name>
    <dbReference type="NCBI Taxonomy" id="29419"/>
    <lineage>
        <taxon>Bacteria</taxon>
        <taxon>Pseudomonadati</taxon>
        <taxon>Campylobacterota</taxon>
        <taxon>Epsilonproteobacteria</taxon>
        <taxon>Campylobacterales</taxon>
        <taxon>Helicobacteraceae</taxon>
        <taxon>Helicobacter</taxon>
    </lineage>
</organism>
<feature type="region of interest" description="Disordered" evidence="1">
    <location>
        <begin position="142"/>
        <end position="161"/>
    </location>
</feature>
<proteinExistence type="predicted"/>
<evidence type="ECO:0000313" key="3">
    <source>
        <dbReference type="EMBL" id="KAA8708162.1"/>
    </source>
</evidence>
<dbReference type="GO" id="GO:0003697">
    <property type="term" value="F:single-stranded DNA binding"/>
    <property type="evidence" value="ECO:0007669"/>
    <property type="project" value="InterPro"/>
</dbReference>
<comment type="caution">
    <text evidence="3">The sequence shown here is derived from an EMBL/GenBank/DDBJ whole genome shotgun (WGS) entry which is preliminary data.</text>
</comment>
<feature type="compositionally biased region" description="Basic residues" evidence="1">
    <location>
        <begin position="1"/>
        <end position="11"/>
    </location>
</feature>
<dbReference type="OrthoDB" id="5353254at2"/>
<dbReference type="InterPro" id="IPR013610">
    <property type="entry name" value="ArdC_N"/>
</dbReference>
<feature type="region of interest" description="Disordered" evidence="1">
    <location>
        <begin position="244"/>
        <end position="268"/>
    </location>
</feature>
<evidence type="ECO:0000256" key="1">
    <source>
        <dbReference type="SAM" id="MobiDB-lite"/>
    </source>
</evidence>